<accession>A0ABU7XES5</accession>
<proteinExistence type="predicted"/>
<dbReference type="PROSITE" id="PS51318">
    <property type="entry name" value="TAT"/>
    <property type="match status" value="1"/>
</dbReference>
<sequence length="199" mass="21672">MIKRRELLLTGGSLLTGAALGLLRFGGQAQAHEYDVGKLKVEHPWLRAPADGDDKAQFFAMLHNNGDSPDKLIGVKSEKFGKAEIHGDPKQLNLVTPVLLPPKSLTTLAPGGAYVALLDIKKHLEVGWGLEMTLLFEKAGEVTIDASIDAPDAKQAHDAEAMERWQKAHGQDSAGPKPESSGHEHHHHHHHMEEPKPAK</sequence>
<evidence type="ECO:0000313" key="2">
    <source>
        <dbReference type="EMBL" id="MEF3365620.1"/>
    </source>
</evidence>
<evidence type="ECO:0000313" key="3">
    <source>
        <dbReference type="Proteomes" id="UP001350748"/>
    </source>
</evidence>
<dbReference type="InterPro" id="IPR006311">
    <property type="entry name" value="TAT_signal"/>
</dbReference>
<dbReference type="RefSeq" id="WP_332080533.1">
    <property type="nucleotide sequence ID" value="NZ_JAZHYN010000006.1"/>
</dbReference>
<dbReference type="SUPFAM" id="SSF110087">
    <property type="entry name" value="DR1885-like metal-binding protein"/>
    <property type="match status" value="1"/>
</dbReference>
<organism evidence="2 3">
    <name type="scientific">Methylocystis borbori</name>
    <dbReference type="NCBI Taxonomy" id="3118750"/>
    <lineage>
        <taxon>Bacteria</taxon>
        <taxon>Pseudomonadati</taxon>
        <taxon>Pseudomonadota</taxon>
        <taxon>Alphaproteobacteria</taxon>
        <taxon>Hyphomicrobiales</taxon>
        <taxon>Methylocystaceae</taxon>
        <taxon>Methylocystis</taxon>
    </lineage>
</organism>
<comment type="caution">
    <text evidence="2">The sequence shown here is derived from an EMBL/GenBank/DDBJ whole genome shotgun (WGS) entry which is preliminary data.</text>
</comment>
<dbReference type="InterPro" id="IPR036182">
    <property type="entry name" value="PCuAC_sf"/>
</dbReference>
<feature type="region of interest" description="Disordered" evidence="1">
    <location>
        <begin position="153"/>
        <end position="199"/>
    </location>
</feature>
<dbReference type="InterPro" id="IPR007410">
    <property type="entry name" value="LpqE-like"/>
</dbReference>
<name>A0ABU7XES5_9HYPH</name>
<protein>
    <submittedName>
        <fullName evidence="2">Copper chaperone PCu(A)C</fullName>
    </submittedName>
</protein>
<dbReference type="Proteomes" id="UP001350748">
    <property type="component" value="Unassembled WGS sequence"/>
</dbReference>
<dbReference type="Gene3D" id="2.60.40.1890">
    <property type="entry name" value="PCu(A)C copper chaperone"/>
    <property type="match status" value="1"/>
</dbReference>
<feature type="compositionally biased region" description="Basic and acidic residues" evidence="1">
    <location>
        <begin position="153"/>
        <end position="170"/>
    </location>
</feature>
<gene>
    <name evidence="2" type="ORF">V3H18_03635</name>
</gene>
<reference evidence="2 3" key="1">
    <citation type="submission" date="2024-02" db="EMBL/GenBank/DDBJ databases">
        <authorList>
            <person name="Grouzdev D."/>
        </authorList>
    </citation>
    <scope>NUCLEOTIDE SEQUENCE [LARGE SCALE GENOMIC DNA]</scope>
    <source>
        <strain evidence="2 3">9N</strain>
    </source>
</reference>
<keyword evidence="3" id="KW-1185">Reference proteome</keyword>
<dbReference type="PANTHER" id="PTHR36302">
    <property type="entry name" value="BLR7088 PROTEIN"/>
    <property type="match status" value="1"/>
</dbReference>
<evidence type="ECO:0000256" key="1">
    <source>
        <dbReference type="SAM" id="MobiDB-lite"/>
    </source>
</evidence>
<dbReference type="EMBL" id="JAZHYN010000006">
    <property type="protein sequence ID" value="MEF3365620.1"/>
    <property type="molecule type" value="Genomic_DNA"/>
</dbReference>
<dbReference type="InterPro" id="IPR058248">
    <property type="entry name" value="Lxx211020-like"/>
</dbReference>
<dbReference type="PANTHER" id="PTHR36302:SF1">
    <property type="entry name" value="COPPER CHAPERONE PCU(A)C"/>
    <property type="match status" value="1"/>
</dbReference>
<dbReference type="Pfam" id="PF04314">
    <property type="entry name" value="PCuAC"/>
    <property type="match status" value="1"/>
</dbReference>